<evidence type="ECO:0000256" key="1">
    <source>
        <dbReference type="SAM" id="MobiDB-lite"/>
    </source>
</evidence>
<feature type="compositionally biased region" description="Basic and acidic residues" evidence="1">
    <location>
        <begin position="167"/>
        <end position="179"/>
    </location>
</feature>
<protein>
    <submittedName>
        <fullName evidence="2">Uncharacterized protein</fullName>
    </submittedName>
</protein>
<reference evidence="2" key="1">
    <citation type="submission" date="2023-06" db="EMBL/GenBank/DDBJ databases">
        <title>Draft genome of Marssonina rosae.</title>
        <authorList>
            <person name="Cheng Q."/>
        </authorList>
    </citation>
    <scope>NUCLEOTIDE SEQUENCE</scope>
    <source>
        <strain evidence="2">R4</strain>
    </source>
</reference>
<feature type="region of interest" description="Disordered" evidence="1">
    <location>
        <begin position="1"/>
        <end position="39"/>
    </location>
</feature>
<comment type="caution">
    <text evidence="2">The sequence shown here is derived from an EMBL/GenBank/DDBJ whole genome shotgun (WGS) entry which is preliminary data.</text>
</comment>
<evidence type="ECO:0000313" key="3">
    <source>
        <dbReference type="Proteomes" id="UP001285354"/>
    </source>
</evidence>
<keyword evidence="3" id="KW-1185">Reference proteome</keyword>
<organism evidence="2 3">
    <name type="scientific">Diplocarpon rosae</name>
    <dbReference type="NCBI Taxonomy" id="946125"/>
    <lineage>
        <taxon>Eukaryota</taxon>
        <taxon>Fungi</taxon>
        <taxon>Dikarya</taxon>
        <taxon>Ascomycota</taxon>
        <taxon>Pezizomycotina</taxon>
        <taxon>Leotiomycetes</taxon>
        <taxon>Helotiales</taxon>
        <taxon>Drepanopezizaceae</taxon>
        <taxon>Diplocarpon</taxon>
    </lineage>
</organism>
<feature type="compositionally biased region" description="Low complexity" evidence="1">
    <location>
        <begin position="24"/>
        <end position="39"/>
    </location>
</feature>
<proteinExistence type="predicted"/>
<dbReference type="EMBL" id="JAUBYV010000009">
    <property type="protein sequence ID" value="KAK2624885.1"/>
    <property type="molecule type" value="Genomic_DNA"/>
</dbReference>
<feature type="region of interest" description="Disordered" evidence="1">
    <location>
        <begin position="152"/>
        <end position="185"/>
    </location>
</feature>
<sequence length="185" mass="20316">MAPTLPHPEQRMDLGRLEHVVSRPTSSSTSTAAAPISSPPACEHIYTPQTLIAPLPPIYSSLAPALRPATVTQLARALHDLGTPRAHPALRSRDIVQLRGELEQGMSSERRRCVQLYVRGLADERRRAATELWLARYKGFRMGSHGRLDFGLGEMKTPDGSRSSGLDARESAQREELGRGRCGVM</sequence>
<gene>
    <name evidence="2" type="ORF">QTJ16_006078</name>
</gene>
<accession>A0AAD9WB33</accession>
<name>A0AAD9WB33_9HELO</name>
<feature type="compositionally biased region" description="Basic and acidic residues" evidence="1">
    <location>
        <begin position="8"/>
        <end position="21"/>
    </location>
</feature>
<dbReference type="AlphaFoldDB" id="A0AAD9WB33"/>
<evidence type="ECO:0000313" key="2">
    <source>
        <dbReference type="EMBL" id="KAK2624885.1"/>
    </source>
</evidence>
<dbReference type="Proteomes" id="UP001285354">
    <property type="component" value="Unassembled WGS sequence"/>
</dbReference>